<proteinExistence type="inferred from homology"/>
<dbReference type="PANTHER" id="PTHR46268">
    <property type="entry name" value="STRESS RESPONSE PROTEIN NHAX"/>
    <property type="match status" value="1"/>
</dbReference>
<evidence type="ECO:0000259" key="2">
    <source>
        <dbReference type="Pfam" id="PF00582"/>
    </source>
</evidence>
<evidence type="ECO:0000313" key="4">
    <source>
        <dbReference type="EMBL" id="SET77999.1"/>
    </source>
</evidence>
<dbReference type="STRING" id="1168034.FH5T_16420"/>
<evidence type="ECO:0000313" key="3">
    <source>
        <dbReference type="EMBL" id="AHW62164.1"/>
    </source>
</evidence>
<dbReference type="CDD" id="cd00293">
    <property type="entry name" value="USP-like"/>
    <property type="match status" value="1"/>
</dbReference>
<keyword evidence="5" id="KW-1185">Reference proteome</keyword>
<dbReference type="eggNOG" id="COG0589">
    <property type="taxonomic scope" value="Bacteria"/>
</dbReference>
<dbReference type="Gene3D" id="3.40.50.620">
    <property type="entry name" value="HUPs"/>
    <property type="match status" value="2"/>
</dbReference>
<evidence type="ECO:0000313" key="5">
    <source>
        <dbReference type="Proteomes" id="UP000023772"/>
    </source>
</evidence>
<organism evidence="4 6">
    <name type="scientific">Draconibacterium orientale</name>
    <dbReference type="NCBI Taxonomy" id="1168034"/>
    <lineage>
        <taxon>Bacteria</taxon>
        <taxon>Pseudomonadati</taxon>
        <taxon>Bacteroidota</taxon>
        <taxon>Bacteroidia</taxon>
        <taxon>Marinilabiliales</taxon>
        <taxon>Prolixibacteraceae</taxon>
        <taxon>Draconibacterium</taxon>
    </lineage>
</organism>
<dbReference type="PANTHER" id="PTHR46268:SF6">
    <property type="entry name" value="UNIVERSAL STRESS PROTEIN UP12"/>
    <property type="match status" value="1"/>
</dbReference>
<dbReference type="EMBL" id="CP007451">
    <property type="protein sequence ID" value="AHW62164.1"/>
    <property type="molecule type" value="Genomic_DNA"/>
</dbReference>
<dbReference type="Proteomes" id="UP000023772">
    <property type="component" value="Chromosome"/>
</dbReference>
<accession>X5DLN9</accession>
<dbReference type="KEGG" id="dori:FH5T_16420"/>
<dbReference type="OrthoDB" id="9788959at2"/>
<dbReference type="AlphaFoldDB" id="X5DLN9"/>
<sequence>MENQLVTILRISTPQLGSFVKDKLEEKGIEVFFTNEGMTPGERYNPDEVLLKVKARQSEKAIARLLQLHKEYDLDKVKDDVSFTNLRKILLPVKLSEDCIDLCKYAIGLAIKQNAEIKILYVYPDPNFNEPSRHTTSWEKYVRMELKEAHRKAQQKLVDFSRELKKQVPPELFNAVKLHYRMLKGTPENVITASCKRHNPDIILMGTRATKHADGEFLGKTLIKVIEQTHHSVLAVPFSAVFKGKEEVNVLYSTDFYDSDNSSLNKLLKILEPIKKKIFCVHFDMQNDELHQQKVKELNAMLERDYSAYHIKCELFESKNLLKGIEEFVDKKNIDIISLSKIKHSGLYKLFHTDLVATLVAKANIPILVFPV</sequence>
<dbReference type="InterPro" id="IPR014729">
    <property type="entry name" value="Rossmann-like_a/b/a_fold"/>
</dbReference>
<comment type="similarity">
    <text evidence="1">Belongs to the universal stress protein A family.</text>
</comment>
<reference evidence="4 6" key="2">
    <citation type="submission" date="2016-10" db="EMBL/GenBank/DDBJ databases">
        <authorList>
            <person name="de Groot N.N."/>
        </authorList>
    </citation>
    <scope>NUCLEOTIDE SEQUENCE [LARGE SCALE GENOMIC DNA]</scope>
    <source>
        <strain evidence="4 6">DSM 25947</strain>
    </source>
</reference>
<dbReference type="Pfam" id="PF00582">
    <property type="entry name" value="Usp"/>
    <property type="match status" value="1"/>
</dbReference>
<dbReference type="SUPFAM" id="SSF52402">
    <property type="entry name" value="Adenine nucleotide alpha hydrolases-like"/>
    <property type="match status" value="2"/>
</dbReference>
<reference evidence="3 5" key="1">
    <citation type="submission" date="2014-03" db="EMBL/GenBank/DDBJ databases">
        <title>Complete genome sequence of a deeply braunched marine Bacteroidia bacterium Draconibacterium orientale type strain FH5T.</title>
        <authorList>
            <person name="Li X."/>
            <person name="Wang X."/>
            <person name="Xie Z."/>
            <person name="Du Z."/>
            <person name="Chen G."/>
        </authorList>
    </citation>
    <scope>NUCLEOTIDE SEQUENCE [LARGE SCALE GENOMIC DNA]</scope>
    <source>
        <strain evidence="3 5">FH5</strain>
    </source>
</reference>
<dbReference type="HOGENOM" id="CLU_049301_2_4_10"/>
<dbReference type="Proteomes" id="UP000181981">
    <property type="component" value="Unassembled WGS sequence"/>
</dbReference>
<dbReference type="InterPro" id="IPR006016">
    <property type="entry name" value="UspA"/>
</dbReference>
<evidence type="ECO:0000256" key="1">
    <source>
        <dbReference type="ARBA" id="ARBA00008791"/>
    </source>
</evidence>
<evidence type="ECO:0000313" key="6">
    <source>
        <dbReference type="Proteomes" id="UP000181981"/>
    </source>
</evidence>
<dbReference type="EMBL" id="FOHT01000023">
    <property type="protein sequence ID" value="SET77999.1"/>
    <property type="molecule type" value="Genomic_DNA"/>
</dbReference>
<feature type="domain" description="UspA" evidence="2">
    <location>
        <begin position="87"/>
        <end position="237"/>
    </location>
</feature>
<gene>
    <name evidence="3" type="ORF">FH5T_16420</name>
    <name evidence="4" type="ORF">SAMN05444285_12318</name>
</gene>
<protein>
    <submittedName>
        <fullName evidence="4">Nucleotide-binding universal stress protein, UspA family</fullName>
    </submittedName>
</protein>
<name>X5DLN9_9BACT</name>
<dbReference type="RefSeq" id="WP_038560784.1">
    <property type="nucleotide sequence ID" value="NZ_FOHT01000023.1"/>
</dbReference>